<reference evidence="1" key="2">
    <citation type="submission" date="2021-04" db="EMBL/GenBank/DDBJ databases">
        <authorList>
            <person name="Gilroy R."/>
        </authorList>
    </citation>
    <scope>NUCLEOTIDE SEQUENCE</scope>
    <source>
        <strain evidence="1">CHK195-6426</strain>
    </source>
</reference>
<dbReference type="AlphaFoldDB" id="A0A9D1R743"/>
<sequence>MDIGGTTGETGFPFGELPLGFGMALAGNEPALRGYAGLTETEKEHLILRCKDARSKEEMEKIVNSLVPDGDLTSVVATEKEMEEGIGSGDRLF</sequence>
<proteinExistence type="predicted"/>
<reference evidence="1" key="1">
    <citation type="journal article" date="2021" name="PeerJ">
        <title>Extensive microbial diversity within the chicken gut microbiome revealed by metagenomics and culture.</title>
        <authorList>
            <person name="Gilroy R."/>
            <person name="Ravi A."/>
            <person name="Getino M."/>
            <person name="Pursley I."/>
            <person name="Horton D.L."/>
            <person name="Alikhan N.F."/>
            <person name="Baker D."/>
            <person name="Gharbi K."/>
            <person name="Hall N."/>
            <person name="Watson M."/>
            <person name="Adriaenssens E.M."/>
            <person name="Foster-Nyarko E."/>
            <person name="Jarju S."/>
            <person name="Secka A."/>
            <person name="Antonio M."/>
            <person name="Oren A."/>
            <person name="Chaudhuri R.R."/>
            <person name="La Ragione R."/>
            <person name="Hildebrand F."/>
            <person name="Pallen M.J."/>
        </authorList>
    </citation>
    <scope>NUCLEOTIDE SEQUENCE</scope>
    <source>
        <strain evidence="1">CHK195-6426</strain>
    </source>
</reference>
<dbReference type="Proteomes" id="UP000824265">
    <property type="component" value="Unassembled WGS sequence"/>
</dbReference>
<accession>A0A9D1R743</accession>
<name>A0A9D1R743_9FIRM</name>
<dbReference type="EMBL" id="DXGH01000037">
    <property type="protein sequence ID" value="HIW81236.1"/>
    <property type="molecule type" value="Genomic_DNA"/>
</dbReference>
<comment type="caution">
    <text evidence="1">The sequence shown here is derived from an EMBL/GenBank/DDBJ whole genome shotgun (WGS) entry which is preliminary data.</text>
</comment>
<protein>
    <submittedName>
        <fullName evidence="1">Uncharacterized protein</fullName>
    </submittedName>
</protein>
<evidence type="ECO:0000313" key="1">
    <source>
        <dbReference type="EMBL" id="HIW81236.1"/>
    </source>
</evidence>
<gene>
    <name evidence="1" type="ORF">H9742_06850</name>
</gene>
<organism evidence="1 2">
    <name type="scientific">Candidatus Acetatifactor stercoripullorum</name>
    <dbReference type="NCBI Taxonomy" id="2838414"/>
    <lineage>
        <taxon>Bacteria</taxon>
        <taxon>Bacillati</taxon>
        <taxon>Bacillota</taxon>
        <taxon>Clostridia</taxon>
        <taxon>Lachnospirales</taxon>
        <taxon>Lachnospiraceae</taxon>
        <taxon>Acetatifactor</taxon>
    </lineage>
</organism>
<evidence type="ECO:0000313" key="2">
    <source>
        <dbReference type="Proteomes" id="UP000824265"/>
    </source>
</evidence>